<proteinExistence type="inferred from homology"/>
<keyword evidence="3" id="KW-1185">Reference proteome</keyword>
<dbReference type="InterPro" id="IPR040239">
    <property type="entry name" value="HcpB-like"/>
</dbReference>
<sequence length="186" mass="20038">MAGFINFEDEEEVRSYLENLHVEYSYHCFKEKDPDGCQRLADYLDAVKKDFVAAARVLRDNCEAHGHSESCYKLGAYQAIGKGGPGSPVAASASSLSRYPAGPPFPALMPSAAPRPLLVAARAPAAGGWHDGEGVAGSSPTAQRTWWPCQQRELFGVRAPGREGRLMPEQKHSSAFAKVPSTCISS</sequence>
<name>A0A8C8B3F1_9STRI</name>
<dbReference type="GO" id="GO:0005758">
    <property type="term" value="C:mitochondrial intermembrane space"/>
    <property type="evidence" value="ECO:0007669"/>
    <property type="project" value="UniProtKB-SubCell"/>
</dbReference>
<organism evidence="2 3">
    <name type="scientific">Otus sunia</name>
    <name type="common">Oriental scops-owl</name>
    <dbReference type="NCBI Taxonomy" id="257818"/>
    <lineage>
        <taxon>Eukaryota</taxon>
        <taxon>Metazoa</taxon>
        <taxon>Chordata</taxon>
        <taxon>Craniata</taxon>
        <taxon>Vertebrata</taxon>
        <taxon>Euteleostomi</taxon>
        <taxon>Archelosauria</taxon>
        <taxon>Archosauria</taxon>
        <taxon>Dinosauria</taxon>
        <taxon>Saurischia</taxon>
        <taxon>Theropoda</taxon>
        <taxon>Coelurosauria</taxon>
        <taxon>Aves</taxon>
        <taxon>Neognathae</taxon>
        <taxon>Neoaves</taxon>
        <taxon>Telluraves</taxon>
        <taxon>Strigiformes</taxon>
        <taxon>Strigidae</taxon>
        <taxon>Otus</taxon>
    </lineage>
</organism>
<accession>A0A8C8B3F1</accession>
<protein>
    <recommendedName>
        <fullName evidence="1">Cytochrome c oxidase assembly factor 7</fullName>
    </recommendedName>
</protein>
<comment type="similarity">
    <text evidence="1">Belongs to the hcp beta-lactamase family.</text>
</comment>
<dbReference type="PANTHER" id="PTHR13891:SF1">
    <property type="entry name" value="CYTOCHROME C OXIDASE ASSEMBLY FACTOR 7"/>
    <property type="match status" value="1"/>
</dbReference>
<dbReference type="AlphaFoldDB" id="A0A8C8B3F1"/>
<evidence type="ECO:0000313" key="3">
    <source>
        <dbReference type="Proteomes" id="UP000694552"/>
    </source>
</evidence>
<evidence type="ECO:0000256" key="1">
    <source>
        <dbReference type="RuleBase" id="RU366075"/>
    </source>
</evidence>
<dbReference type="Proteomes" id="UP000694552">
    <property type="component" value="Unplaced"/>
</dbReference>
<reference evidence="2" key="2">
    <citation type="submission" date="2025-09" db="UniProtKB">
        <authorList>
            <consortium name="Ensembl"/>
        </authorList>
    </citation>
    <scope>IDENTIFICATION</scope>
</reference>
<comment type="subcellular location">
    <subcellularLocation>
        <location evidence="1">Mitochondrion intermembrane space</location>
    </subcellularLocation>
</comment>
<dbReference type="Ensembl" id="ENSOSUT00000015590.1">
    <property type="protein sequence ID" value="ENSOSUP00000015080.1"/>
    <property type="gene ID" value="ENSOSUG00000010762.1"/>
</dbReference>
<evidence type="ECO:0000313" key="2">
    <source>
        <dbReference type="Ensembl" id="ENSOSUP00000015080.1"/>
    </source>
</evidence>
<reference evidence="2" key="1">
    <citation type="submission" date="2025-08" db="UniProtKB">
        <authorList>
            <consortium name="Ensembl"/>
        </authorList>
    </citation>
    <scope>IDENTIFICATION</scope>
</reference>
<comment type="function">
    <text evidence="1">Required for assembly of mitochondrial respiratory chain complexes.</text>
</comment>
<dbReference type="PANTHER" id="PTHR13891">
    <property type="entry name" value="CYTOCHROME C OXIDASE ASSEMBLY FACTOR 7"/>
    <property type="match status" value="1"/>
</dbReference>